<feature type="region of interest" description="Disordered" evidence="2">
    <location>
        <begin position="484"/>
        <end position="505"/>
    </location>
</feature>
<evidence type="ECO:0000259" key="3">
    <source>
        <dbReference type="Pfam" id="PF15353"/>
    </source>
</evidence>
<feature type="region of interest" description="Disordered" evidence="2">
    <location>
        <begin position="443"/>
        <end position="468"/>
    </location>
</feature>
<feature type="compositionally biased region" description="Low complexity" evidence="2">
    <location>
        <begin position="296"/>
        <end position="306"/>
    </location>
</feature>
<gene>
    <name evidence="5" type="primary">hdc_0</name>
    <name evidence="5" type="ORF">c3_g2_i1</name>
</gene>
<feature type="region of interest" description="Disordered" evidence="2">
    <location>
        <begin position="296"/>
        <end position="327"/>
    </location>
</feature>
<sequence>MLLMAPRRDSNSANSSTNLLVQHQLPQSQQQQQPQQSQQHIQAFLYSTSLYNGTNLLEPNNGSTLITNNSNTDNHNTNNNLNSSNGNNINMSPMQTGNLTHATLNGTTGAVGPTSGTQNAHHPHHVNISNNNNNISNNVNGNVNGNIHDQYTRCCYPNGDCLKVDGSCLIALDDLSDTVRVLCNNENCNMGQYMHRECFDSWEQSVLVTLKTMGRARSWSDRQRTQNLWTKKGYDLVYKACVCKCGHGHIRKDLEWTSPVQKSSATLNGGQFGNVNGNNTAINGGVGQQRVLLVNGGNVNNIPNNNGEDEDKKKKKKRNRNNGSKTALATVNSNGLVSNGQQQQVQLSPATAQAQHTLQQQQQATQVANQQPQQPQAAISMLNGQQNGNGNISNGISAICTTNNITKTNNNPTTANNAMNTIICNNNNNNQINALNNSSVGVIGSGLHNNNSGNLQQQQQTQQQQQAATSLNNILGLDLRARADSLSSSGGGSGSTSPSASHSSADISISPIHLHQQHQQQAQQQQQLQQHQQNNLQLQQYQQSLLQQNNLTKSILNGALNGCVDTMQRSTTALLAATQPQQPAATPIIGGIGAVNGLNGLKQLSVFDPHLVQQQKNKEVELYSERVRLTSGCNGIFSRRLDFSSFNLLPKTRLNSYQVKIEDEGNHGNDETRLFILSSLAQSQMSRVACILCEEPMLVFDRYPLVDGSFFLSPKQHSNGCIEVKYEGRPLFLTCVCMACLDGTSTNRVINCRFCGEIWDGSNLVLGTMYSYDIFAAMPCCAERLKCNNCFKLLLHPQQRLNFYSDYSHCVTCPYCATQDTHFVKPLSFCYTKSNVLRHQSIA</sequence>
<dbReference type="PANTHER" id="PTHR13425:SF3">
    <property type="entry name" value="HEADCASE PROTEIN HOMOLOG"/>
    <property type="match status" value="1"/>
</dbReference>
<dbReference type="AlphaFoldDB" id="A0A0K8VWS4"/>
<feature type="compositionally biased region" description="Low complexity" evidence="2">
    <location>
        <begin position="445"/>
        <end position="468"/>
    </location>
</feature>
<dbReference type="InterPro" id="IPR054537">
    <property type="entry name" value="HECA_N"/>
</dbReference>
<evidence type="ECO:0000256" key="2">
    <source>
        <dbReference type="SAM" id="MobiDB-lite"/>
    </source>
</evidence>
<protein>
    <submittedName>
        <fullName evidence="5">Headcase protein</fullName>
    </submittedName>
</protein>
<dbReference type="EMBL" id="GDHF01008986">
    <property type="protein sequence ID" value="JAI43328.1"/>
    <property type="molecule type" value="Transcribed_RNA"/>
</dbReference>
<evidence type="ECO:0000313" key="5">
    <source>
        <dbReference type="EMBL" id="JAI43328.1"/>
    </source>
</evidence>
<keyword evidence="1" id="KW-0175">Coiled coil</keyword>
<dbReference type="InterPro" id="IPR031947">
    <property type="entry name" value="Headcase_mid"/>
</dbReference>
<feature type="compositionally biased region" description="Low complexity" evidence="2">
    <location>
        <begin position="349"/>
        <end position="358"/>
    </location>
</feature>
<proteinExistence type="predicted"/>
<reference evidence="5" key="1">
    <citation type="submission" date="2015-06" db="EMBL/GenBank/DDBJ databases">
        <authorList>
            <person name="Hoefler B.C."/>
            <person name="Straight P.D."/>
        </authorList>
    </citation>
    <scope>NUCLEOTIDE SEQUENCE</scope>
</reference>
<dbReference type="InterPro" id="IPR026066">
    <property type="entry name" value="Headcase"/>
</dbReference>
<name>A0A0K8VWS4_BACLA</name>
<dbReference type="Pfam" id="PF15353">
    <property type="entry name" value="HECA_N"/>
    <property type="match status" value="1"/>
</dbReference>
<evidence type="ECO:0000259" key="4">
    <source>
        <dbReference type="Pfam" id="PF16002"/>
    </source>
</evidence>
<accession>A0A0K8VWS4</accession>
<feature type="region of interest" description="Disordered" evidence="2">
    <location>
        <begin position="98"/>
        <end position="131"/>
    </location>
</feature>
<feature type="domain" description="Headcase N-terminal" evidence="3">
    <location>
        <begin position="153"/>
        <end position="256"/>
    </location>
</feature>
<organism evidence="5">
    <name type="scientific">Bactrocera latifrons</name>
    <name type="common">Malaysian fruit fly</name>
    <name type="synonym">Chaetodacus latifrons</name>
    <dbReference type="NCBI Taxonomy" id="174628"/>
    <lineage>
        <taxon>Eukaryota</taxon>
        <taxon>Metazoa</taxon>
        <taxon>Ecdysozoa</taxon>
        <taxon>Arthropoda</taxon>
        <taxon>Hexapoda</taxon>
        <taxon>Insecta</taxon>
        <taxon>Pterygota</taxon>
        <taxon>Neoptera</taxon>
        <taxon>Endopterygota</taxon>
        <taxon>Diptera</taxon>
        <taxon>Brachycera</taxon>
        <taxon>Muscomorpha</taxon>
        <taxon>Tephritoidea</taxon>
        <taxon>Tephritidae</taxon>
        <taxon>Bactrocera</taxon>
        <taxon>Bactrocera</taxon>
    </lineage>
</organism>
<feature type="compositionally biased region" description="Polar residues" evidence="2">
    <location>
        <begin position="98"/>
        <end position="120"/>
    </location>
</feature>
<dbReference type="OrthoDB" id="10012848at2759"/>
<feature type="compositionally biased region" description="Polar residues" evidence="2">
    <location>
        <begin position="339"/>
        <end position="348"/>
    </location>
</feature>
<feature type="domain" description="Headcase middle" evidence="4">
    <location>
        <begin position="630"/>
        <end position="827"/>
    </location>
</feature>
<dbReference type="Pfam" id="PF16002">
    <property type="entry name" value="Headcase"/>
    <property type="match status" value="1"/>
</dbReference>
<feature type="region of interest" description="Disordered" evidence="2">
    <location>
        <begin position="339"/>
        <end position="358"/>
    </location>
</feature>
<dbReference type="PANTHER" id="PTHR13425">
    <property type="entry name" value="HEADCASE PROTEIN"/>
    <property type="match status" value="1"/>
</dbReference>
<evidence type="ECO:0000256" key="1">
    <source>
        <dbReference type="SAM" id="Coils"/>
    </source>
</evidence>
<feature type="coiled-coil region" evidence="1">
    <location>
        <begin position="514"/>
        <end position="541"/>
    </location>
</feature>
<feature type="compositionally biased region" description="Low complexity" evidence="2">
    <location>
        <begin position="495"/>
        <end position="505"/>
    </location>
</feature>